<gene>
    <name evidence="1" type="ORF">CLUMA_CG002053</name>
</gene>
<dbReference type="AlphaFoldDB" id="A0A1J1HPY4"/>
<protein>
    <submittedName>
        <fullName evidence="1">CLUMA_CG002053, isoform A</fullName>
    </submittedName>
</protein>
<reference evidence="1 2" key="1">
    <citation type="submission" date="2015-04" db="EMBL/GenBank/DDBJ databases">
        <authorList>
            <person name="Syromyatnikov M.Y."/>
            <person name="Popov V.N."/>
        </authorList>
    </citation>
    <scope>NUCLEOTIDE SEQUENCE [LARGE SCALE GENOMIC DNA]</scope>
</reference>
<dbReference type="EMBL" id="CVRI01000006">
    <property type="protein sequence ID" value="CRK88273.1"/>
    <property type="molecule type" value="Genomic_DNA"/>
</dbReference>
<keyword evidence="2" id="KW-1185">Reference proteome</keyword>
<organism evidence="1 2">
    <name type="scientific">Clunio marinus</name>
    <dbReference type="NCBI Taxonomy" id="568069"/>
    <lineage>
        <taxon>Eukaryota</taxon>
        <taxon>Metazoa</taxon>
        <taxon>Ecdysozoa</taxon>
        <taxon>Arthropoda</taxon>
        <taxon>Hexapoda</taxon>
        <taxon>Insecta</taxon>
        <taxon>Pterygota</taxon>
        <taxon>Neoptera</taxon>
        <taxon>Endopterygota</taxon>
        <taxon>Diptera</taxon>
        <taxon>Nematocera</taxon>
        <taxon>Chironomoidea</taxon>
        <taxon>Chironomidae</taxon>
        <taxon>Clunio</taxon>
    </lineage>
</organism>
<evidence type="ECO:0000313" key="2">
    <source>
        <dbReference type="Proteomes" id="UP000183832"/>
    </source>
</evidence>
<dbReference type="Proteomes" id="UP000183832">
    <property type="component" value="Unassembled WGS sequence"/>
</dbReference>
<evidence type="ECO:0000313" key="1">
    <source>
        <dbReference type="EMBL" id="CRK88273.1"/>
    </source>
</evidence>
<name>A0A1J1HPY4_9DIPT</name>
<accession>A0A1J1HPY4</accession>
<proteinExistence type="predicted"/>
<sequence length="69" mass="8215">MYCKDKYLKLRKQASTVSTSTLFKHLFHHKISNSTESHHFTSTILKQPSNEFLLSKNYAESERKQRQQK</sequence>